<dbReference type="AlphaFoldDB" id="A0A317V8D2"/>
<keyword evidence="5" id="KW-0539">Nucleus</keyword>
<sequence length="510" mass="58223">PPDAYRSVSIESDNDASTRTDLPHGSKSPPPPGHSVAHIMLGGLKDESTRSLLRSNVFCHLKNVGSRIFENKRCTQAVQAAMTEIAKLKDTRVTRMQTFSAIPKESARYWINKYYDTYQFEGFRIPFEKGFMLSLPDLLDNPHVQLDSTLKLIYYNVLFQGLLLDSKPYPNRGGIVHFLCQTCMELTESWLSQIKDTPADLFAAFFMMSMALESCNSELSWKVLGHACRIARALGYFSVDADHPIHNNQDSLLDGSSKPENEIEKNRKRFEFWHLLRTDCLFRLSFGKPAVIAEGSWAVNFPDPSINGVDDASTRFIQIHFLASMRLTLVLLRYLDLVNMEPEPPTPQYDEAMDSLIAEVQMIMSDWSPEELLNTTTTRIDTWFCVDILFSSYKMLIVFYQSKKCNQSSEFLPYHTVDIARKSLQMSRSIMISTPHPYWGISLILLHQFIPLFILSMDMIGFPERHDPETDLALVTWFNQFVETASQERTELKPLSIILKSMALASGMST</sequence>
<comment type="caution">
    <text evidence="8">The sequence shown here is derived from an EMBL/GenBank/DDBJ whole genome shotgun (WGS) entry which is preliminary data.</text>
</comment>
<dbReference type="GO" id="GO:0003677">
    <property type="term" value="F:DNA binding"/>
    <property type="evidence" value="ECO:0007669"/>
    <property type="project" value="UniProtKB-KW"/>
</dbReference>
<dbReference type="GeneID" id="37110805"/>
<keyword evidence="9" id="KW-1185">Reference proteome</keyword>
<gene>
    <name evidence="8" type="ORF">BO94DRAFT_477788</name>
</gene>
<name>A0A317V8D2_9EURO</name>
<feature type="domain" description="Xylanolytic transcriptional activator regulatory" evidence="7">
    <location>
        <begin position="220"/>
        <end position="308"/>
    </location>
</feature>
<dbReference type="GO" id="GO:0003700">
    <property type="term" value="F:DNA-binding transcription factor activity"/>
    <property type="evidence" value="ECO:0007669"/>
    <property type="project" value="InterPro"/>
</dbReference>
<evidence type="ECO:0000256" key="1">
    <source>
        <dbReference type="ARBA" id="ARBA00004123"/>
    </source>
</evidence>
<dbReference type="InterPro" id="IPR050987">
    <property type="entry name" value="AtrR-like"/>
</dbReference>
<dbReference type="PANTHER" id="PTHR46910:SF37">
    <property type="entry name" value="ZN(II)2CYS6 TRANSCRIPTION FACTOR (EUROFUNG)"/>
    <property type="match status" value="1"/>
</dbReference>
<protein>
    <submittedName>
        <fullName evidence="8">Fungal-specific transcription factor</fullName>
    </submittedName>
</protein>
<evidence type="ECO:0000256" key="5">
    <source>
        <dbReference type="ARBA" id="ARBA00023242"/>
    </source>
</evidence>
<accession>A0A317V8D2</accession>
<dbReference type="SMART" id="SM00906">
    <property type="entry name" value="Fungal_trans"/>
    <property type="match status" value="1"/>
</dbReference>
<dbReference type="OrthoDB" id="2740448at2759"/>
<proteinExistence type="predicted"/>
<evidence type="ECO:0000313" key="8">
    <source>
        <dbReference type="EMBL" id="PWY69639.1"/>
    </source>
</evidence>
<dbReference type="RefSeq" id="XP_025462467.1">
    <property type="nucleotide sequence ID" value="XM_025608662.1"/>
</dbReference>
<dbReference type="EMBL" id="MSFK01000041">
    <property type="protein sequence ID" value="PWY69639.1"/>
    <property type="molecule type" value="Genomic_DNA"/>
</dbReference>
<evidence type="ECO:0000313" key="9">
    <source>
        <dbReference type="Proteomes" id="UP000246702"/>
    </source>
</evidence>
<evidence type="ECO:0000256" key="4">
    <source>
        <dbReference type="ARBA" id="ARBA00023163"/>
    </source>
</evidence>
<dbReference type="PANTHER" id="PTHR46910">
    <property type="entry name" value="TRANSCRIPTION FACTOR PDR1"/>
    <property type="match status" value="1"/>
</dbReference>
<dbReference type="GO" id="GO:0006351">
    <property type="term" value="P:DNA-templated transcription"/>
    <property type="evidence" value="ECO:0007669"/>
    <property type="project" value="InterPro"/>
</dbReference>
<feature type="region of interest" description="Disordered" evidence="6">
    <location>
        <begin position="1"/>
        <end position="34"/>
    </location>
</feature>
<comment type="subcellular location">
    <subcellularLocation>
        <location evidence="1">Nucleus</location>
    </subcellularLocation>
</comment>
<evidence type="ECO:0000256" key="3">
    <source>
        <dbReference type="ARBA" id="ARBA00023125"/>
    </source>
</evidence>
<evidence type="ECO:0000256" key="2">
    <source>
        <dbReference type="ARBA" id="ARBA00023015"/>
    </source>
</evidence>
<organism evidence="8 9">
    <name type="scientific">Aspergillus sclerotioniger CBS 115572</name>
    <dbReference type="NCBI Taxonomy" id="1450535"/>
    <lineage>
        <taxon>Eukaryota</taxon>
        <taxon>Fungi</taxon>
        <taxon>Dikarya</taxon>
        <taxon>Ascomycota</taxon>
        <taxon>Pezizomycotina</taxon>
        <taxon>Eurotiomycetes</taxon>
        <taxon>Eurotiomycetidae</taxon>
        <taxon>Eurotiales</taxon>
        <taxon>Aspergillaceae</taxon>
        <taxon>Aspergillus</taxon>
        <taxon>Aspergillus subgen. Circumdati</taxon>
    </lineage>
</organism>
<dbReference type="GO" id="GO:0005634">
    <property type="term" value="C:nucleus"/>
    <property type="evidence" value="ECO:0007669"/>
    <property type="project" value="UniProtKB-SubCell"/>
</dbReference>
<feature type="non-terminal residue" evidence="8">
    <location>
        <position position="1"/>
    </location>
</feature>
<evidence type="ECO:0000256" key="6">
    <source>
        <dbReference type="SAM" id="MobiDB-lite"/>
    </source>
</evidence>
<dbReference type="Proteomes" id="UP000246702">
    <property type="component" value="Unassembled WGS sequence"/>
</dbReference>
<dbReference type="CDD" id="cd12148">
    <property type="entry name" value="fungal_TF_MHR"/>
    <property type="match status" value="1"/>
</dbReference>
<dbReference type="InterPro" id="IPR007219">
    <property type="entry name" value="XnlR_reg_dom"/>
</dbReference>
<keyword evidence="3" id="KW-0238">DNA-binding</keyword>
<dbReference type="GO" id="GO:0008270">
    <property type="term" value="F:zinc ion binding"/>
    <property type="evidence" value="ECO:0007669"/>
    <property type="project" value="InterPro"/>
</dbReference>
<keyword evidence="4" id="KW-0804">Transcription</keyword>
<evidence type="ECO:0000259" key="7">
    <source>
        <dbReference type="SMART" id="SM00906"/>
    </source>
</evidence>
<reference evidence="8 9" key="1">
    <citation type="submission" date="2016-12" db="EMBL/GenBank/DDBJ databases">
        <title>The genomes of Aspergillus section Nigri reveals drivers in fungal speciation.</title>
        <authorList>
            <consortium name="DOE Joint Genome Institute"/>
            <person name="Vesth T.C."/>
            <person name="Nybo J."/>
            <person name="Theobald S."/>
            <person name="Brandl J."/>
            <person name="Frisvad J.C."/>
            <person name="Nielsen K.F."/>
            <person name="Lyhne E.K."/>
            <person name="Kogle M.E."/>
            <person name="Kuo A."/>
            <person name="Riley R."/>
            <person name="Clum A."/>
            <person name="Nolan M."/>
            <person name="Lipzen A."/>
            <person name="Salamov A."/>
            <person name="Henrissat B."/>
            <person name="Wiebenga A."/>
            <person name="De Vries R.P."/>
            <person name="Grigoriev I.V."/>
            <person name="Mortensen U.H."/>
            <person name="Andersen M.R."/>
            <person name="Baker S.E."/>
        </authorList>
    </citation>
    <scope>NUCLEOTIDE SEQUENCE [LARGE SCALE GENOMIC DNA]</scope>
    <source>
        <strain evidence="8 9">CBS 115572</strain>
    </source>
</reference>
<keyword evidence="2" id="KW-0805">Transcription regulation</keyword>